<dbReference type="OrthoDB" id="9816357at2"/>
<dbReference type="PANTHER" id="PTHR30535">
    <property type="entry name" value="VITAMIN B12-BINDING PROTEIN"/>
    <property type="match status" value="1"/>
</dbReference>
<proteinExistence type="predicted"/>
<protein>
    <submittedName>
        <fullName evidence="3">Cobalamin-binding protein</fullName>
    </submittedName>
</protein>
<dbReference type="AlphaFoldDB" id="A0A2W2B737"/>
<dbReference type="InterPro" id="IPR054828">
    <property type="entry name" value="Vit_B12_bind_prot"/>
</dbReference>
<evidence type="ECO:0000259" key="2">
    <source>
        <dbReference type="PROSITE" id="PS50983"/>
    </source>
</evidence>
<dbReference type="PANTHER" id="PTHR30535:SF35">
    <property type="entry name" value="PERIPLASMIC BINDING PROTEIN"/>
    <property type="match status" value="1"/>
</dbReference>
<keyword evidence="1" id="KW-0732">Signal</keyword>
<dbReference type="SUPFAM" id="SSF53807">
    <property type="entry name" value="Helical backbone' metal receptor"/>
    <property type="match status" value="1"/>
</dbReference>
<evidence type="ECO:0000313" key="4">
    <source>
        <dbReference type="Proteomes" id="UP000248745"/>
    </source>
</evidence>
<dbReference type="Gene3D" id="3.40.50.1980">
    <property type="entry name" value="Nitrogenase molybdenum iron protein domain"/>
    <property type="match status" value="2"/>
</dbReference>
<dbReference type="NCBIfam" id="NF038402">
    <property type="entry name" value="TroA_like"/>
    <property type="match status" value="1"/>
</dbReference>
<organism evidence="3 4">
    <name type="scientific">Taibaiella soli</name>
    <dbReference type="NCBI Taxonomy" id="1649169"/>
    <lineage>
        <taxon>Bacteria</taxon>
        <taxon>Pseudomonadati</taxon>
        <taxon>Bacteroidota</taxon>
        <taxon>Chitinophagia</taxon>
        <taxon>Chitinophagales</taxon>
        <taxon>Chitinophagaceae</taxon>
        <taxon>Taibaiella</taxon>
    </lineage>
</organism>
<reference evidence="3 4" key="1">
    <citation type="submission" date="2018-06" db="EMBL/GenBank/DDBJ databases">
        <title>Mucibacter soli gen. nov., sp. nov., a new member of the family Chitinophagaceae producing mucin.</title>
        <authorList>
            <person name="Kim M.-K."/>
            <person name="Park S."/>
            <person name="Kim T.-S."/>
            <person name="Joung Y."/>
            <person name="Han J.-H."/>
            <person name="Kim S.B."/>
        </authorList>
    </citation>
    <scope>NUCLEOTIDE SEQUENCE [LARGE SCALE GENOMIC DNA]</scope>
    <source>
        <strain evidence="3 4">R1-15</strain>
    </source>
</reference>
<evidence type="ECO:0000313" key="3">
    <source>
        <dbReference type="EMBL" id="PZF72059.1"/>
    </source>
</evidence>
<dbReference type="EMBL" id="QKTW01000020">
    <property type="protein sequence ID" value="PZF72059.1"/>
    <property type="molecule type" value="Genomic_DNA"/>
</dbReference>
<comment type="caution">
    <text evidence="3">The sequence shown here is derived from an EMBL/GenBank/DDBJ whole genome shotgun (WGS) entry which is preliminary data.</text>
</comment>
<gene>
    <name evidence="3" type="ORF">DN068_15160</name>
</gene>
<dbReference type="InterPro" id="IPR002491">
    <property type="entry name" value="ABC_transptr_periplasmic_BD"/>
</dbReference>
<accession>A0A2W2B737</accession>
<dbReference type="Proteomes" id="UP000248745">
    <property type="component" value="Unassembled WGS sequence"/>
</dbReference>
<dbReference type="Pfam" id="PF01497">
    <property type="entry name" value="Peripla_BP_2"/>
    <property type="match status" value="1"/>
</dbReference>
<dbReference type="InterPro" id="IPR050902">
    <property type="entry name" value="ABC_Transporter_SBP"/>
</dbReference>
<keyword evidence="4" id="KW-1185">Reference proteome</keyword>
<sequence>MMGREMEINFPPKRIVSLVPSQTELLYDLGLDEEVVGITKFCLHPESWFRSKKRIGGTKQVHYEEIAALQPDLILANKEENTQEIVDKLSAQFPVWVSNITSLQESLEMITEVGKITGTEEKAIAIANEIRGKFDALAKASRPLRVAYFIWRNPWMSVGADTFISHMIAEIGWGNVFADKVRYPEISLEELAHANPDLVLLSSEPYPFKEKHIAEIQSVVPNAKILLVDGEMFSWYGSRLKYAPAYFKQLTADRQ</sequence>
<evidence type="ECO:0000256" key="1">
    <source>
        <dbReference type="ARBA" id="ARBA00022729"/>
    </source>
</evidence>
<name>A0A2W2B737_9BACT</name>
<dbReference type="PROSITE" id="PS50983">
    <property type="entry name" value="FE_B12_PBP"/>
    <property type="match status" value="1"/>
</dbReference>
<feature type="domain" description="Fe/B12 periplasmic-binding" evidence="2">
    <location>
        <begin position="14"/>
        <end position="255"/>
    </location>
</feature>